<evidence type="ECO:0000256" key="6">
    <source>
        <dbReference type="ARBA" id="ARBA00023136"/>
    </source>
</evidence>
<feature type="transmembrane region" description="Helical" evidence="7">
    <location>
        <begin position="221"/>
        <end position="243"/>
    </location>
</feature>
<organism evidence="9 10">
    <name type="scientific">Apibacter muscae</name>
    <dbReference type="NCBI Taxonomy" id="2509004"/>
    <lineage>
        <taxon>Bacteria</taxon>
        <taxon>Pseudomonadati</taxon>
        <taxon>Bacteroidota</taxon>
        <taxon>Flavobacteriia</taxon>
        <taxon>Flavobacteriales</taxon>
        <taxon>Weeksellaceae</taxon>
        <taxon>Apibacter</taxon>
    </lineage>
</organism>
<dbReference type="Pfam" id="PF01757">
    <property type="entry name" value="Acyl_transf_3"/>
    <property type="match status" value="1"/>
</dbReference>
<comment type="caution">
    <text evidence="9">The sequence shown here is derived from an EMBL/GenBank/DDBJ whole genome shotgun (WGS) entry which is preliminary data.</text>
</comment>
<evidence type="ECO:0000259" key="8">
    <source>
        <dbReference type="Pfam" id="PF01757"/>
    </source>
</evidence>
<feature type="transmembrane region" description="Helical" evidence="7">
    <location>
        <begin position="51"/>
        <end position="73"/>
    </location>
</feature>
<dbReference type="PANTHER" id="PTHR40074:SF2">
    <property type="entry name" value="O-ACETYLTRANSFERASE WECH"/>
    <property type="match status" value="1"/>
</dbReference>
<evidence type="ECO:0000313" key="10">
    <source>
        <dbReference type="Proteomes" id="UP000319499"/>
    </source>
</evidence>
<keyword evidence="4 7" id="KW-0812">Transmembrane</keyword>
<comment type="similarity">
    <text evidence="2">Belongs to the acyltransferase 3 family.</text>
</comment>
<dbReference type="EMBL" id="SELH01000025">
    <property type="protein sequence ID" value="TWP26591.1"/>
    <property type="molecule type" value="Genomic_DNA"/>
</dbReference>
<dbReference type="InterPro" id="IPR002656">
    <property type="entry name" value="Acyl_transf_3_dom"/>
</dbReference>
<comment type="subcellular location">
    <subcellularLocation>
        <location evidence="1">Cell membrane</location>
        <topology evidence="1">Multi-pass membrane protein</topology>
    </subcellularLocation>
</comment>
<gene>
    <name evidence="9" type="ORF">ETU09_08495</name>
</gene>
<feature type="transmembrane region" description="Helical" evidence="7">
    <location>
        <begin position="255"/>
        <end position="277"/>
    </location>
</feature>
<dbReference type="PANTHER" id="PTHR40074">
    <property type="entry name" value="O-ACETYLTRANSFERASE WECH"/>
    <property type="match status" value="1"/>
</dbReference>
<feature type="transmembrane region" description="Helical" evidence="7">
    <location>
        <begin position="12"/>
        <end position="31"/>
    </location>
</feature>
<evidence type="ECO:0000256" key="2">
    <source>
        <dbReference type="ARBA" id="ARBA00007400"/>
    </source>
</evidence>
<keyword evidence="5 7" id="KW-1133">Transmembrane helix</keyword>
<dbReference type="Proteomes" id="UP000319499">
    <property type="component" value="Unassembled WGS sequence"/>
</dbReference>
<keyword evidence="10" id="KW-1185">Reference proteome</keyword>
<feature type="transmembrane region" description="Helical" evidence="7">
    <location>
        <begin position="138"/>
        <end position="158"/>
    </location>
</feature>
<feature type="domain" description="Acyltransferase 3" evidence="8">
    <location>
        <begin position="11"/>
        <end position="335"/>
    </location>
</feature>
<dbReference type="GO" id="GO:0016413">
    <property type="term" value="F:O-acetyltransferase activity"/>
    <property type="evidence" value="ECO:0007669"/>
    <property type="project" value="TreeGrafter"/>
</dbReference>
<feature type="transmembrane region" description="Helical" evidence="7">
    <location>
        <begin position="318"/>
        <end position="339"/>
    </location>
</feature>
<feature type="transmembrane region" description="Helical" evidence="7">
    <location>
        <begin position="85"/>
        <end position="110"/>
    </location>
</feature>
<evidence type="ECO:0000256" key="3">
    <source>
        <dbReference type="ARBA" id="ARBA00022475"/>
    </source>
</evidence>
<keyword evidence="3" id="KW-1003">Cell membrane</keyword>
<protein>
    <recommendedName>
        <fullName evidence="8">Acyltransferase 3 domain-containing protein</fullName>
    </recommendedName>
</protein>
<dbReference type="GO" id="GO:0009246">
    <property type="term" value="P:enterobacterial common antigen biosynthetic process"/>
    <property type="evidence" value="ECO:0007669"/>
    <property type="project" value="TreeGrafter"/>
</dbReference>
<evidence type="ECO:0000256" key="4">
    <source>
        <dbReference type="ARBA" id="ARBA00022692"/>
    </source>
</evidence>
<keyword evidence="6 7" id="KW-0472">Membrane</keyword>
<evidence type="ECO:0000256" key="7">
    <source>
        <dbReference type="SAM" id="Phobius"/>
    </source>
</evidence>
<dbReference type="GO" id="GO:0005886">
    <property type="term" value="C:plasma membrane"/>
    <property type="evidence" value="ECO:0007669"/>
    <property type="project" value="UniProtKB-SubCell"/>
</dbReference>
<evidence type="ECO:0000256" key="5">
    <source>
        <dbReference type="ARBA" id="ARBA00022989"/>
    </source>
</evidence>
<proteinExistence type="inferred from homology"/>
<evidence type="ECO:0000313" key="9">
    <source>
        <dbReference type="EMBL" id="TWP26591.1"/>
    </source>
</evidence>
<feature type="transmembrane region" description="Helical" evidence="7">
    <location>
        <begin position="167"/>
        <end position="186"/>
    </location>
</feature>
<accession>A0A563D9J1</accession>
<name>A0A563D9J1_9FLAO</name>
<evidence type="ECO:0000256" key="1">
    <source>
        <dbReference type="ARBA" id="ARBA00004651"/>
    </source>
</evidence>
<feature type="transmembrane region" description="Helical" evidence="7">
    <location>
        <begin position="192"/>
        <end position="209"/>
    </location>
</feature>
<dbReference type="RefSeq" id="WP_146263011.1">
    <property type="nucleotide sequence ID" value="NZ_SELG01000041.1"/>
</dbReference>
<sequence>MAKILKNNYHIIWIENLRAIATLAVVLLHVASQMFYNFGKVSDMHWWASNLYINLGRFSVPCFIMITGALILGRNYNWKNFIKKRFLRILCPFIFWSIIYIIYNLVRIIYKDSSKLNLNFILEYIQNKLAYGASYQMWYIYMLIGIYLIFPIFNKWIINSNRKEQQYFLLICLLNYLIQYLPIDFLKTDVNISFFSESLGYLVLGYYLTNNKFNFDGKKRFYFLILISVFLISYLTICIDTYYSSIIKNSPIQKIKPWDLLQTISIFLLFLYIPYLNKKIRLLSIVNNYSFGIYLIHVLIMDLLAKAGLAYYSFNPYLSIPITFICTIFFSILVLYLLSKVPYGKYITR</sequence>
<reference evidence="9 10" key="1">
    <citation type="submission" date="2019-02" db="EMBL/GenBank/DDBJ databases">
        <title>Apibacter muscae sp. nov.: a novel member of the house fly microbiota.</title>
        <authorList>
            <person name="Park R."/>
        </authorList>
    </citation>
    <scope>NUCLEOTIDE SEQUENCE [LARGE SCALE GENOMIC DNA]</scope>
    <source>
        <strain evidence="9 10">AL1</strain>
    </source>
</reference>
<dbReference type="OrthoDB" id="9810469at2"/>
<dbReference type="AlphaFoldDB" id="A0A563D9J1"/>
<feature type="transmembrane region" description="Helical" evidence="7">
    <location>
        <begin position="289"/>
        <end position="312"/>
    </location>
</feature>